<dbReference type="Proteomes" id="UP001203410">
    <property type="component" value="Unassembled WGS sequence"/>
</dbReference>
<feature type="transmembrane region" description="Helical" evidence="1">
    <location>
        <begin position="6"/>
        <end position="25"/>
    </location>
</feature>
<keyword evidence="2" id="KW-0645">Protease</keyword>
<feature type="transmembrane region" description="Helical" evidence="1">
    <location>
        <begin position="169"/>
        <end position="190"/>
    </location>
</feature>
<dbReference type="PANTHER" id="PTHR36844:SF1">
    <property type="entry name" value="PROTEASE PRSW"/>
    <property type="match status" value="1"/>
</dbReference>
<dbReference type="GO" id="GO:0008237">
    <property type="term" value="F:metallopeptidase activity"/>
    <property type="evidence" value="ECO:0007669"/>
    <property type="project" value="UniProtKB-KW"/>
</dbReference>
<keyword evidence="1" id="KW-0812">Transmembrane</keyword>
<evidence type="ECO:0000313" key="3">
    <source>
        <dbReference type="Proteomes" id="UP001203410"/>
    </source>
</evidence>
<gene>
    <name evidence="2" type="ORF">LZ496_06770</name>
</gene>
<feature type="transmembrane region" description="Helical" evidence="1">
    <location>
        <begin position="132"/>
        <end position="157"/>
    </location>
</feature>
<feature type="transmembrane region" description="Helical" evidence="1">
    <location>
        <begin position="99"/>
        <end position="120"/>
    </location>
</feature>
<dbReference type="Pfam" id="PF13367">
    <property type="entry name" value="PrsW-protease"/>
    <property type="match status" value="1"/>
</dbReference>
<protein>
    <submittedName>
        <fullName evidence="2">PrsW family intramembrane metalloprotease</fullName>
    </submittedName>
</protein>
<proteinExistence type="predicted"/>
<feature type="transmembrane region" description="Helical" evidence="1">
    <location>
        <begin position="196"/>
        <end position="216"/>
    </location>
</feature>
<evidence type="ECO:0000313" key="2">
    <source>
        <dbReference type="EMBL" id="MCL6698485.1"/>
    </source>
</evidence>
<organism evidence="2 3">
    <name type="scientific">Sphingomonas caseinilyticus</name>
    <dbReference type="NCBI Taxonomy" id="2908205"/>
    <lineage>
        <taxon>Bacteria</taxon>
        <taxon>Pseudomonadati</taxon>
        <taxon>Pseudomonadota</taxon>
        <taxon>Alphaproteobacteria</taxon>
        <taxon>Sphingomonadales</taxon>
        <taxon>Sphingomonadaceae</taxon>
        <taxon>Sphingomonas</taxon>
    </lineage>
</organism>
<keyword evidence="3" id="KW-1185">Reference proteome</keyword>
<dbReference type="PANTHER" id="PTHR36844">
    <property type="entry name" value="PROTEASE PRSW"/>
    <property type="match status" value="1"/>
</dbReference>
<keyword evidence="2" id="KW-0378">Hydrolase</keyword>
<dbReference type="InterPro" id="IPR026898">
    <property type="entry name" value="PrsW"/>
</dbReference>
<comment type="caution">
    <text evidence="2">The sequence shown here is derived from an EMBL/GenBank/DDBJ whole genome shotgun (WGS) entry which is preliminary data.</text>
</comment>
<feature type="transmembrane region" description="Helical" evidence="1">
    <location>
        <begin position="37"/>
        <end position="54"/>
    </location>
</feature>
<dbReference type="RefSeq" id="WP_249903891.1">
    <property type="nucleotide sequence ID" value="NZ_JAMGBA010000002.1"/>
</dbReference>
<keyword evidence="2" id="KW-0482">Metalloprotease</keyword>
<name>A0ABT0RU13_9SPHN</name>
<keyword evidence="1" id="KW-0472">Membrane</keyword>
<keyword evidence="1" id="KW-1133">Transmembrane helix</keyword>
<sequence>MNLIEVLNWSVALVPVLVMVVLFAWLDVFKLMAPRELVGPLIMGGFMALVAWPISGQMLDTLPMGYSFYSRMVAPWIEEALKAIPLMILIAANRIGYKIDAIIFGFAIGAGFSVVENGFYLMRYPDLTMPVWVVRGLGTAVMHGTTTAILAAVAHELGERRLREQGTGLAFNLLWFVPGYLAAGFIHIIFNQFPDRPGLVMLATLVLAPIAIIGLLRFGETEAQLWLVEESEGHRLWLEEWRKGGFPADASGQRIAALAGRATKAESERIREYCMLKTELVLTAEEELLDRDRKLEEGESERLRTGFARLEALQQEIGRTGFAALRRILPFSRNDEWELSELKELLESE</sequence>
<evidence type="ECO:0000256" key="1">
    <source>
        <dbReference type="SAM" id="Phobius"/>
    </source>
</evidence>
<reference evidence="2 3" key="1">
    <citation type="submission" date="2022-05" db="EMBL/GenBank/DDBJ databases">
        <authorList>
            <person name="Jo J.-H."/>
            <person name="Im W.-T."/>
        </authorList>
    </citation>
    <scope>NUCLEOTIDE SEQUENCE [LARGE SCALE GENOMIC DNA]</scope>
    <source>
        <strain evidence="2 3">NSE70-1</strain>
    </source>
</reference>
<dbReference type="EMBL" id="JAMGBA010000002">
    <property type="protein sequence ID" value="MCL6698485.1"/>
    <property type="molecule type" value="Genomic_DNA"/>
</dbReference>
<accession>A0ABT0RU13</accession>